<feature type="region of interest" description="Disordered" evidence="1">
    <location>
        <begin position="32"/>
        <end position="120"/>
    </location>
</feature>
<feature type="compositionally biased region" description="Basic and acidic residues" evidence="1">
    <location>
        <begin position="66"/>
        <end position="81"/>
    </location>
</feature>
<reference evidence="2 3" key="1">
    <citation type="journal article" date="1985" name="Virology">
        <title>Sequence homologies between bovine papillomavirus genomes mapped by a novel low-stringency heteroduplex method.</title>
        <authorList>
            <person name="Coggins L.W."/>
            <person name="Ma J.Q."/>
            <person name="Slater A.A."/>
            <person name="Campo M.S."/>
        </authorList>
    </citation>
    <scope>NUCLEOTIDE SEQUENCE [LARGE SCALE GENOMIC DNA]</scope>
</reference>
<sequence>MMQPCTLNWDIGKCNMKTKFFLLLLPARFLLGPTEDGGPKPGDTPDTRAPPSADLPHLGPIPETPGDGRGRPRLRDPDHGHGHDRRRGRTPDHERRTYPTRRPGDHPEEEDEEEAETNNRALEDQLRHLLEKWERDLDRLRRKLKEDLLSL</sequence>
<dbReference type="GeneID" id="955388"/>
<feature type="compositionally biased region" description="Basic and acidic residues" evidence="1">
    <location>
        <begin position="89"/>
        <end position="106"/>
    </location>
</feature>
<evidence type="ECO:0000313" key="3">
    <source>
        <dbReference type="Proteomes" id="UP000006369"/>
    </source>
</evidence>
<dbReference type="SMR" id="A0A2I4HY35"/>
<protein>
    <submittedName>
        <fullName evidence="2">E4 protein</fullName>
    </submittedName>
</protein>
<dbReference type="KEGG" id="vg:955388"/>
<evidence type="ECO:0000256" key="1">
    <source>
        <dbReference type="SAM" id="MobiDB-lite"/>
    </source>
</evidence>
<name>A0A2I4HY35_BPV3</name>
<dbReference type="Proteomes" id="UP000006369">
    <property type="component" value="Genome"/>
</dbReference>
<feature type="compositionally biased region" description="Acidic residues" evidence="1">
    <location>
        <begin position="107"/>
        <end position="116"/>
    </location>
</feature>
<dbReference type="RefSeq" id="NP_694449.1">
    <property type="nucleotide sequence ID" value="NC_004197.1"/>
</dbReference>
<accession>A0A2I4HY35</accession>
<proteinExistence type="predicted"/>
<reference evidence="2 3" key="2">
    <citation type="journal article" date="1991" name="Mol. Carcinog.">
        <title>The B subgroup bovine papillomaviruses lack an identifiable E6 open reading frame.</title>
        <authorList>
            <person name="Jackson M.E."/>
            <person name="Pennie W.D."/>
            <person name="McCaffery R.E."/>
            <person name="Smith K.T."/>
            <person name="Grindlay G.J."/>
            <person name="Campo M.S."/>
        </authorList>
    </citation>
    <scope>NUCLEOTIDE SEQUENCE [LARGE SCALE GENOMIC DNA]</scope>
</reference>
<dbReference type="EMBL" id="AJ620207">
    <property type="protein sequence ID" value="CAF05681.1"/>
    <property type="molecule type" value="Genomic_DNA"/>
</dbReference>
<gene>
    <name evidence="2" type="primary">E4</name>
</gene>
<organism evidence="2 3">
    <name type="scientific">Bovine papillomavirus type 3</name>
    <dbReference type="NCBI Taxonomy" id="2758957"/>
    <lineage>
        <taxon>Viruses</taxon>
        <taxon>Monodnaviria</taxon>
        <taxon>Shotokuvirae</taxon>
        <taxon>Cossaviricota</taxon>
        <taxon>Papovaviricetes</taxon>
        <taxon>Zurhausenvirales</taxon>
        <taxon>Papillomaviridae</taxon>
        <taxon>Firstpapillomavirinae</taxon>
        <taxon>Xipapillomavirus</taxon>
        <taxon>Xipapillomavirus 1</taxon>
    </lineage>
</organism>
<evidence type="ECO:0000313" key="2">
    <source>
        <dbReference type="EMBL" id="CAF05681.1"/>
    </source>
</evidence>
<organismHost>
    <name type="scientific">Bos taurus</name>
    <name type="common">Bovine</name>
    <dbReference type="NCBI Taxonomy" id="9913"/>
</organismHost>